<dbReference type="EMBL" id="WHJE01000021">
    <property type="protein sequence ID" value="KAE8764847.1"/>
    <property type="molecule type" value="Genomic_DNA"/>
</dbReference>
<comment type="caution">
    <text evidence="1">The sequence shown here is derived from an EMBL/GenBank/DDBJ whole genome shotgun (WGS) entry which is preliminary data.</text>
</comment>
<gene>
    <name evidence="1" type="ORF">GB883_06900</name>
</gene>
<organism evidence="1 2">
    <name type="scientific">Georgenia thermotolerans</name>
    <dbReference type="NCBI Taxonomy" id="527326"/>
    <lineage>
        <taxon>Bacteria</taxon>
        <taxon>Bacillati</taxon>
        <taxon>Actinomycetota</taxon>
        <taxon>Actinomycetes</taxon>
        <taxon>Micrococcales</taxon>
        <taxon>Bogoriellaceae</taxon>
        <taxon>Georgenia</taxon>
    </lineage>
</organism>
<name>A0A7J5UR90_9MICO</name>
<reference evidence="1 2" key="1">
    <citation type="submission" date="2019-10" db="EMBL/GenBank/DDBJ databases">
        <title>Georgenia wutianyii sp. nov. and Georgenia yuyongxinii sp. nov. isolated from plateau pika (Ochotona curzoniae) in the Qinghai-Tibet plateau of China.</title>
        <authorList>
            <person name="Tian Z."/>
        </authorList>
    </citation>
    <scope>NUCLEOTIDE SEQUENCE [LARGE SCALE GENOMIC DNA]</scope>
    <source>
        <strain evidence="1 2">DSM 21501</strain>
    </source>
</reference>
<accession>A0A7J5UR90</accession>
<dbReference type="Proteomes" id="UP000451860">
    <property type="component" value="Unassembled WGS sequence"/>
</dbReference>
<keyword evidence="2" id="KW-1185">Reference proteome</keyword>
<dbReference type="AlphaFoldDB" id="A0A7J5UR90"/>
<protein>
    <submittedName>
        <fullName evidence="1">Uncharacterized protein</fullName>
    </submittedName>
</protein>
<sequence>MRNAPPREPPPARTSVISLTVAHGAELGPYQTPLLRPWAASLYLESHGAPTLLLGSSVGFLADLRSGGDAVADQLDLLVGDTDAMTALLRRTNRALSRHAGTDQLRSLVSDTEAMSALLRRTDGVLSPHTRAHVALLIQHVTLEPWCRRHELGPHFATKLIDAFLIGQDGLPILLVPKPPGWAEMLPTARRIAQADAERFWARIGFARHQDSDEVWWLEGTALRSTAHLPADQLARLMHAERATRDAEDD</sequence>
<proteinExistence type="predicted"/>
<evidence type="ECO:0000313" key="2">
    <source>
        <dbReference type="Proteomes" id="UP000451860"/>
    </source>
</evidence>
<dbReference type="OrthoDB" id="9933328at2"/>
<evidence type="ECO:0000313" key="1">
    <source>
        <dbReference type="EMBL" id="KAE8764847.1"/>
    </source>
</evidence>
<dbReference type="RefSeq" id="WP_152200361.1">
    <property type="nucleotide sequence ID" value="NZ_VUKF01000003.1"/>
</dbReference>